<evidence type="ECO:0000259" key="4">
    <source>
        <dbReference type="Pfam" id="PF13629"/>
    </source>
</evidence>
<dbReference type="PRINTS" id="PR01032">
    <property type="entry name" value="PHAGEIV"/>
</dbReference>
<organism evidence="5 6">
    <name type="scientific">Hamiltonella defensa subsp. Acyrthosiphon pisum (strain 5AT)</name>
    <dbReference type="NCBI Taxonomy" id="572265"/>
    <lineage>
        <taxon>Bacteria</taxon>
        <taxon>Pseudomonadati</taxon>
        <taxon>Pseudomonadota</taxon>
        <taxon>Gammaproteobacteria</taxon>
        <taxon>Enterobacterales</taxon>
        <taxon>Enterobacteriaceae</taxon>
        <taxon>aphid secondary symbionts</taxon>
        <taxon>Candidatus Williamhamiltonella</taxon>
    </lineage>
</organism>
<protein>
    <submittedName>
        <fullName evidence="5">Tight adherance operon protein</fullName>
    </submittedName>
</protein>
<dbReference type="eggNOG" id="COG4964">
    <property type="taxonomic scope" value="Bacteria"/>
</dbReference>
<evidence type="ECO:0000259" key="3">
    <source>
        <dbReference type="Pfam" id="PF00263"/>
    </source>
</evidence>
<evidence type="ECO:0000256" key="1">
    <source>
        <dbReference type="RuleBase" id="RU004003"/>
    </source>
</evidence>
<sequence>MKRIFFYQRCIKLIFFIFGFFTLPGSANAANTGDLFMSEGESLVIKKKQNIDTVFVSNPAVADYKIVDHNTVIIYAKAEGKSEFTFFEPNQNISYHATVMVDNIIKVVSDKIRMLYPESQVQIEKIGKSYLLTGMAPTEEVRDNIVRMVGESIQSPKSNDKDTVSVRLDISDKGDASETTENVNSSLTNKVYERLINQIQLPVSNQVNVKLSIVEVSKEFKDNIGFEWANLGTFSFHKFNFTADRITHLVNALQDDSIARVLAEPNLSVLSGESASFLVGGEIPYVKDRDASNRASIDFKEFGIKLSVTAKVNENKRVKVMLSEEISSVIGNTKAEEFTMPSLKKRRANTTVELADGESFVLGGLMNQEEQEALQKVPFIGDIPILGSFFRHTKTNNRSIELIVVATVNLVKPIPSKEITLPDFMKTSSIARFLNLSVIKNISQKKEAEAFLGKGGFIQ</sequence>
<keyword evidence="6" id="KW-1185">Reference proteome</keyword>
<dbReference type="PANTHER" id="PTHR30332">
    <property type="entry name" value="PROBABLE GENERAL SECRETION PATHWAY PROTEIN D"/>
    <property type="match status" value="1"/>
</dbReference>
<dbReference type="GO" id="GO:0009306">
    <property type="term" value="P:protein secretion"/>
    <property type="evidence" value="ECO:0007669"/>
    <property type="project" value="InterPro"/>
</dbReference>
<evidence type="ECO:0000256" key="2">
    <source>
        <dbReference type="SAM" id="SignalP"/>
    </source>
</evidence>
<keyword evidence="2" id="KW-0732">Signal</keyword>
<gene>
    <name evidence="5" type="primary">rcpA</name>
    <name evidence="5" type="ordered locus">HDEF_0317</name>
</gene>
<dbReference type="Proteomes" id="UP000002334">
    <property type="component" value="Chromosome"/>
</dbReference>
<evidence type="ECO:0000313" key="6">
    <source>
        <dbReference type="Proteomes" id="UP000002334"/>
    </source>
</evidence>
<feature type="chain" id="PRO_5002939849" evidence="2">
    <location>
        <begin position="30"/>
        <end position="459"/>
    </location>
</feature>
<evidence type="ECO:0000313" key="5">
    <source>
        <dbReference type="EMBL" id="ACQ67079.1"/>
    </source>
</evidence>
<feature type="domain" description="Pilus formation protein N-terminal" evidence="4">
    <location>
        <begin position="35"/>
        <end position="101"/>
    </location>
</feature>
<dbReference type="PANTHER" id="PTHR30332:SF17">
    <property type="entry name" value="TYPE IV PILIATION SYSTEM PROTEIN DR_0774-RELATED"/>
    <property type="match status" value="1"/>
</dbReference>
<dbReference type="Pfam" id="PF13629">
    <property type="entry name" value="T2SS-T3SS_pil_N"/>
    <property type="match status" value="1"/>
</dbReference>
<dbReference type="Pfam" id="PF00263">
    <property type="entry name" value="Secretin"/>
    <property type="match status" value="1"/>
</dbReference>
<dbReference type="InterPro" id="IPR050810">
    <property type="entry name" value="Bact_Secretion_Sys_Channel"/>
</dbReference>
<accession>C4K3D6</accession>
<dbReference type="PRINTS" id="PR00811">
    <property type="entry name" value="BCTERIALGSPD"/>
</dbReference>
<proteinExistence type="inferred from homology"/>
<dbReference type="InterPro" id="IPR032789">
    <property type="entry name" value="T2SS-T3SS_pil_N"/>
</dbReference>
<name>C4K3D6_HAMD5</name>
<dbReference type="AlphaFoldDB" id="C4K3D6"/>
<dbReference type="KEGG" id="hde:HDEF_0317"/>
<dbReference type="InterPro" id="IPR004846">
    <property type="entry name" value="T2SS/T3SS_dom"/>
</dbReference>
<feature type="domain" description="Type II/III secretion system secretin-like" evidence="3">
    <location>
        <begin position="252"/>
        <end position="411"/>
    </location>
</feature>
<dbReference type="STRING" id="572265.HDEF_0317"/>
<reference evidence="5 6" key="1">
    <citation type="journal article" date="2009" name="Proc. Natl. Acad. Sci. U.S.A.">
        <title>Hamiltonella defensa, genome evolution of protective bacterial endosymbiont from pathogenic ancestors.</title>
        <authorList>
            <person name="Degnan P.H."/>
            <person name="Yu Y."/>
            <person name="Sisneros N."/>
            <person name="Wing R.A."/>
            <person name="Moran N.A."/>
        </authorList>
    </citation>
    <scope>NUCLEOTIDE SEQUENCE [LARGE SCALE GENOMIC DNA]</scope>
    <source>
        <strain evidence="6">5AT</strain>
    </source>
</reference>
<dbReference type="GO" id="GO:0015627">
    <property type="term" value="C:type II protein secretion system complex"/>
    <property type="evidence" value="ECO:0007669"/>
    <property type="project" value="TreeGrafter"/>
</dbReference>
<dbReference type="HOGENOM" id="CLU_017952_2_0_6"/>
<feature type="signal peptide" evidence="2">
    <location>
        <begin position="1"/>
        <end position="29"/>
    </location>
</feature>
<comment type="similarity">
    <text evidence="1">Belongs to the bacterial secretin family.</text>
</comment>
<dbReference type="EMBL" id="CP001277">
    <property type="protein sequence ID" value="ACQ67079.1"/>
    <property type="molecule type" value="Genomic_DNA"/>
</dbReference>
<dbReference type="InterPro" id="IPR001775">
    <property type="entry name" value="GspD/PilQ"/>
</dbReference>